<dbReference type="InterPro" id="IPR003245">
    <property type="entry name" value="Phytocyanin_dom"/>
</dbReference>
<feature type="transmembrane region" description="Helical" evidence="12">
    <location>
        <begin position="146"/>
        <end position="166"/>
    </location>
</feature>
<dbReference type="PANTHER" id="PTHR33021:SF553">
    <property type="entry name" value="PHYTOCYANIN DOMAIN-CONTAINING PROTEIN"/>
    <property type="match status" value="1"/>
</dbReference>
<keyword evidence="2" id="KW-0813">Transport</keyword>
<keyword evidence="5 13" id="KW-0732">Signal</keyword>
<evidence type="ECO:0000256" key="12">
    <source>
        <dbReference type="SAM" id="Phobius"/>
    </source>
</evidence>
<evidence type="ECO:0000313" key="15">
    <source>
        <dbReference type="EMBL" id="KAF2298944.1"/>
    </source>
</evidence>
<dbReference type="GO" id="GO:0009610">
    <property type="term" value="P:response to symbiotic fungus"/>
    <property type="evidence" value="ECO:0007669"/>
    <property type="project" value="UniProtKB-ARBA"/>
</dbReference>
<keyword evidence="6" id="KW-0249">Electron transport</keyword>
<evidence type="ECO:0000256" key="10">
    <source>
        <dbReference type="ARBA" id="ARBA00023157"/>
    </source>
</evidence>
<evidence type="ECO:0000313" key="16">
    <source>
        <dbReference type="Proteomes" id="UP000467840"/>
    </source>
</evidence>
<comment type="subcellular location">
    <subcellularLocation>
        <location evidence="1">Membrane</location>
        <topology evidence="1">Single-pass type I membrane protein</topology>
    </subcellularLocation>
</comment>
<keyword evidence="8" id="KW-0186">Copper</keyword>
<evidence type="ECO:0000256" key="7">
    <source>
        <dbReference type="ARBA" id="ARBA00022989"/>
    </source>
</evidence>
<dbReference type="PANTHER" id="PTHR33021">
    <property type="entry name" value="BLUE COPPER PROTEIN"/>
    <property type="match status" value="1"/>
</dbReference>
<dbReference type="Gene3D" id="2.60.40.420">
    <property type="entry name" value="Cupredoxins - blue copper proteins"/>
    <property type="match status" value="1"/>
</dbReference>
<evidence type="ECO:0000256" key="1">
    <source>
        <dbReference type="ARBA" id="ARBA00004479"/>
    </source>
</evidence>
<evidence type="ECO:0000256" key="11">
    <source>
        <dbReference type="ARBA" id="ARBA00023180"/>
    </source>
</evidence>
<dbReference type="GO" id="GO:0005886">
    <property type="term" value="C:plasma membrane"/>
    <property type="evidence" value="ECO:0007669"/>
    <property type="project" value="TreeGrafter"/>
</dbReference>
<keyword evidence="4" id="KW-0479">Metal-binding</keyword>
<keyword evidence="7 12" id="KW-1133">Transmembrane helix</keyword>
<comment type="caution">
    <text evidence="15">The sequence shown here is derived from an EMBL/GenBank/DDBJ whole genome shotgun (WGS) entry which is preliminary data.</text>
</comment>
<name>A0A6A6LD44_HEVBR</name>
<gene>
    <name evidence="15" type="ORF">GH714_029267</name>
</gene>
<evidence type="ECO:0000256" key="6">
    <source>
        <dbReference type="ARBA" id="ARBA00022982"/>
    </source>
</evidence>
<proteinExistence type="predicted"/>
<keyword evidence="3 12" id="KW-0812">Transmembrane</keyword>
<feature type="chain" id="PRO_5025415443" description="Phytocyanin domain-containing protein" evidence="13">
    <location>
        <begin position="23"/>
        <end position="168"/>
    </location>
</feature>
<evidence type="ECO:0000256" key="4">
    <source>
        <dbReference type="ARBA" id="ARBA00022723"/>
    </source>
</evidence>
<evidence type="ECO:0000256" key="13">
    <source>
        <dbReference type="SAM" id="SignalP"/>
    </source>
</evidence>
<organism evidence="15 16">
    <name type="scientific">Hevea brasiliensis</name>
    <name type="common">Para rubber tree</name>
    <name type="synonym">Siphonia brasiliensis</name>
    <dbReference type="NCBI Taxonomy" id="3981"/>
    <lineage>
        <taxon>Eukaryota</taxon>
        <taxon>Viridiplantae</taxon>
        <taxon>Streptophyta</taxon>
        <taxon>Embryophyta</taxon>
        <taxon>Tracheophyta</taxon>
        <taxon>Spermatophyta</taxon>
        <taxon>Magnoliopsida</taxon>
        <taxon>eudicotyledons</taxon>
        <taxon>Gunneridae</taxon>
        <taxon>Pentapetalae</taxon>
        <taxon>rosids</taxon>
        <taxon>fabids</taxon>
        <taxon>Malpighiales</taxon>
        <taxon>Euphorbiaceae</taxon>
        <taxon>Crotonoideae</taxon>
        <taxon>Micrandreae</taxon>
        <taxon>Hevea</taxon>
    </lineage>
</organism>
<dbReference type="AlphaFoldDB" id="A0A6A6LD44"/>
<keyword evidence="11" id="KW-0325">Glycoprotein</keyword>
<evidence type="ECO:0000256" key="9">
    <source>
        <dbReference type="ARBA" id="ARBA00023136"/>
    </source>
</evidence>
<dbReference type="InterPro" id="IPR039391">
    <property type="entry name" value="Phytocyanin-like"/>
</dbReference>
<dbReference type="EMBL" id="JAAGAX010000011">
    <property type="protein sequence ID" value="KAF2298944.1"/>
    <property type="molecule type" value="Genomic_DNA"/>
</dbReference>
<keyword evidence="9 12" id="KW-0472">Membrane</keyword>
<feature type="signal peptide" evidence="13">
    <location>
        <begin position="1"/>
        <end position="22"/>
    </location>
</feature>
<dbReference type="GO" id="GO:0009055">
    <property type="term" value="F:electron transfer activity"/>
    <property type="evidence" value="ECO:0007669"/>
    <property type="project" value="InterPro"/>
</dbReference>
<dbReference type="CDD" id="cd04216">
    <property type="entry name" value="Phytocyanin"/>
    <property type="match status" value="1"/>
</dbReference>
<feature type="domain" description="Phytocyanin" evidence="14">
    <location>
        <begin position="23"/>
        <end position="123"/>
    </location>
</feature>
<sequence length="168" mass="17780">MASSKICIIIAIAAVFVPSILATEFVVGDETGWTTNFDYQAWAQGKEFHVGDKLVFRYSPGAHNVIRVDGTGFQQCKAPDGAEALTTGEDTIPLTYPGKKWYICGVSNHCESKNMKLTITVLSELGSPATSPSPNQTPVPASTGNIALLGCCGWIIVAIAGILGMVMV</sequence>
<dbReference type="SUPFAM" id="SSF49503">
    <property type="entry name" value="Cupredoxins"/>
    <property type="match status" value="1"/>
</dbReference>
<keyword evidence="10" id="KW-1015">Disulfide bond</keyword>
<dbReference type="Proteomes" id="UP000467840">
    <property type="component" value="Chromosome 1"/>
</dbReference>
<evidence type="ECO:0000256" key="5">
    <source>
        <dbReference type="ARBA" id="ARBA00022729"/>
    </source>
</evidence>
<dbReference type="Pfam" id="PF02298">
    <property type="entry name" value="Cu_bind_like"/>
    <property type="match status" value="1"/>
</dbReference>
<evidence type="ECO:0000256" key="2">
    <source>
        <dbReference type="ARBA" id="ARBA00022448"/>
    </source>
</evidence>
<dbReference type="InterPro" id="IPR008972">
    <property type="entry name" value="Cupredoxin"/>
</dbReference>
<accession>A0A6A6LD44</accession>
<evidence type="ECO:0000259" key="14">
    <source>
        <dbReference type="PROSITE" id="PS51485"/>
    </source>
</evidence>
<dbReference type="FunFam" id="2.60.40.420:FF:000067">
    <property type="entry name" value="Cupredoxin superfamily protein"/>
    <property type="match status" value="1"/>
</dbReference>
<protein>
    <recommendedName>
        <fullName evidence="14">Phytocyanin domain-containing protein</fullName>
    </recommendedName>
</protein>
<dbReference type="GO" id="GO:0046872">
    <property type="term" value="F:metal ion binding"/>
    <property type="evidence" value="ECO:0007669"/>
    <property type="project" value="UniProtKB-KW"/>
</dbReference>
<evidence type="ECO:0000256" key="8">
    <source>
        <dbReference type="ARBA" id="ARBA00023008"/>
    </source>
</evidence>
<evidence type="ECO:0000256" key="3">
    <source>
        <dbReference type="ARBA" id="ARBA00022692"/>
    </source>
</evidence>
<dbReference type="PROSITE" id="PS51485">
    <property type="entry name" value="PHYTOCYANIN"/>
    <property type="match status" value="1"/>
</dbReference>
<keyword evidence="16" id="KW-1185">Reference proteome</keyword>
<reference evidence="15 16" key="1">
    <citation type="journal article" date="2020" name="Mol. Plant">
        <title>The Chromosome-Based Rubber Tree Genome Provides New Insights into Spurge Genome Evolution and Rubber Biosynthesis.</title>
        <authorList>
            <person name="Liu J."/>
            <person name="Shi C."/>
            <person name="Shi C.C."/>
            <person name="Li W."/>
            <person name="Zhang Q.J."/>
            <person name="Zhang Y."/>
            <person name="Li K."/>
            <person name="Lu H.F."/>
            <person name="Shi C."/>
            <person name="Zhu S.T."/>
            <person name="Xiao Z.Y."/>
            <person name="Nan H."/>
            <person name="Yue Y."/>
            <person name="Zhu X.G."/>
            <person name="Wu Y."/>
            <person name="Hong X.N."/>
            <person name="Fan G.Y."/>
            <person name="Tong Y."/>
            <person name="Zhang D."/>
            <person name="Mao C.L."/>
            <person name="Liu Y.L."/>
            <person name="Hao S.J."/>
            <person name="Liu W.Q."/>
            <person name="Lv M.Q."/>
            <person name="Zhang H.B."/>
            <person name="Liu Y."/>
            <person name="Hu-Tang G.R."/>
            <person name="Wang J.P."/>
            <person name="Wang J.H."/>
            <person name="Sun Y.H."/>
            <person name="Ni S.B."/>
            <person name="Chen W.B."/>
            <person name="Zhang X.C."/>
            <person name="Jiao Y.N."/>
            <person name="Eichler E.E."/>
            <person name="Li G.H."/>
            <person name="Liu X."/>
            <person name="Gao L.Z."/>
        </authorList>
    </citation>
    <scope>NUCLEOTIDE SEQUENCE [LARGE SCALE GENOMIC DNA]</scope>
    <source>
        <strain evidence="16">cv. GT1</strain>
        <tissue evidence="15">Leaf</tissue>
    </source>
</reference>